<accession>A0A3P1BQ68</accession>
<dbReference type="RefSeq" id="WP_124876977.1">
    <property type="nucleotide sequence ID" value="NZ_RQJO01000009.1"/>
</dbReference>
<keyword evidence="1" id="KW-0472">Membrane</keyword>
<dbReference type="OrthoDB" id="963558at2"/>
<name>A0A3P1BQ68_9BACT</name>
<dbReference type="Proteomes" id="UP000271925">
    <property type="component" value="Unassembled WGS sequence"/>
</dbReference>
<dbReference type="EMBL" id="RQJO01000009">
    <property type="protein sequence ID" value="RRB02814.1"/>
    <property type="molecule type" value="Genomic_DNA"/>
</dbReference>
<proteinExistence type="predicted"/>
<evidence type="ECO:0000313" key="3">
    <source>
        <dbReference type="Proteomes" id="UP000271925"/>
    </source>
</evidence>
<reference evidence="2 3" key="1">
    <citation type="submission" date="2018-11" db="EMBL/GenBank/DDBJ databases">
        <authorList>
            <person name="Zhou Z."/>
            <person name="Wang G."/>
        </authorList>
    </citation>
    <scope>NUCLEOTIDE SEQUENCE [LARGE SCALE GENOMIC DNA]</scope>
    <source>
        <strain evidence="2 3">KCTC52004</strain>
    </source>
</reference>
<feature type="transmembrane region" description="Helical" evidence="1">
    <location>
        <begin position="44"/>
        <end position="62"/>
    </location>
</feature>
<organism evidence="2 3">
    <name type="scientific">Larkinella rosea</name>
    <dbReference type="NCBI Taxonomy" id="2025312"/>
    <lineage>
        <taxon>Bacteria</taxon>
        <taxon>Pseudomonadati</taxon>
        <taxon>Bacteroidota</taxon>
        <taxon>Cytophagia</taxon>
        <taxon>Cytophagales</taxon>
        <taxon>Spirosomataceae</taxon>
        <taxon>Larkinella</taxon>
    </lineage>
</organism>
<protein>
    <submittedName>
        <fullName evidence="2">Uncharacterized protein</fullName>
    </submittedName>
</protein>
<sequence>MSTKTVSIDVFNPIGVTKIEPVAGTQKMAKYRKRKPFKLSMPKAILWFAILSVAVGFAFLWYKLISFFLTLF</sequence>
<evidence type="ECO:0000313" key="2">
    <source>
        <dbReference type="EMBL" id="RRB02814.1"/>
    </source>
</evidence>
<keyword evidence="3" id="KW-1185">Reference proteome</keyword>
<keyword evidence="1" id="KW-0812">Transmembrane</keyword>
<keyword evidence="1" id="KW-1133">Transmembrane helix</keyword>
<dbReference type="AlphaFoldDB" id="A0A3P1BQ68"/>
<comment type="caution">
    <text evidence="2">The sequence shown here is derived from an EMBL/GenBank/DDBJ whole genome shotgun (WGS) entry which is preliminary data.</text>
</comment>
<gene>
    <name evidence="2" type="ORF">EHT25_20460</name>
</gene>
<evidence type="ECO:0000256" key="1">
    <source>
        <dbReference type="SAM" id="Phobius"/>
    </source>
</evidence>